<keyword evidence="1" id="KW-1133">Transmembrane helix</keyword>
<feature type="transmembrane region" description="Helical" evidence="1">
    <location>
        <begin position="67"/>
        <end position="88"/>
    </location>
</feature>
<organism evidence="2 3">
    <name type="scientific">Cytobacillus pseudoceanisediminis</name>
    <dbReference type="NCBI Taxonomy" id="3051614"/>
    <lineage>
        <taxon>Bacteria</taxon>
        <taxon>Bacillati</taxon>
        <taxon>Bacillota</taxon>
        <taxon>Bacilli</taxon>
        <taxon>Bacillales</taxon>
        <taxon>Bacillaceae</taxon>
        <taxon>Cytobacillus</taxon>
    </lineage>
</organism>
<feature type="transmembrane region" description="Helical" evidence="1">
    <location>
        <begin position="100"/>
        <end position="124"/>
    </location>
</feature>
<proteinExistence type="predicted"/>
<reference evidence="2 3" key="1">
    <citation type="submission" date="2024-04" db="EMBL/GenBank/DDBJ databases">
        <title>Screening of coral probiotics and analysis of their probiotic properties.</title>
        <authorList>
            <person name="Wang S."/>
        </authorList>
    </citation>
    <scope>NUCLEOTIDE SEQUENCE [LARGE SCALE GENOMIC DNA]</scope>
    <source>
        <strain evidence="2 3">GXU-Z9</strain>
    </source>
</reference>
<evidence type="ECO:0000256" key="1">
    <source>
        <dbReference type="SAM" id="Phobius"/>
    </source>
</evidence>
<dbReference type="RefSeq" id="WP_019383072.1">
    <property type="nucleotide sequence ID" value="NZ_CP097349.1"/>
</dbReference>
<keyword evidence="3" id="KW-1185">Reference proteome</keyword>
<accession>A0ABZ2ZF17</accession>
<name>A0ABZ2ZF17_9BACI</name>
<evidence type="ECO:0000313" key="2">
    <source>
        <dbReference type="EMBL" id="WZP06688.1"/>
    </source>
</evidence>
<gene>
    <name evidence="2" type="ORF">AADC60_21815</name>
</gene>
<feature type="transmembrane region" description="Helical" evidence="1">
    <location>
        <begin position="33"/>
        <end position="55"/>
    </location>
</feature>
<protein>
    <submittedName>
        <fullName evidence="2">YtrH family sporulation protein</fullName>
    </submittedName>
</protein>
<sequence length="131" mass="14300">MMKYQDNSGRAIPAARMDDMNTQPFFSTLIDSYFIAFGVLIGGSIIGGMAAFLTGKPPLNQIFQISNMIRIWAIIAAIGGTFDTVYSFERGVMDGQTKDIFKQFMLILSALGGAQTGAMLINWLTQENISA</sequence>
<keyword evidence="1" id="KW-0812">Transmembrane</keyword>
<dbReference type="Proteomes" id="UP001472074">
    <property type="component" value="Chromosome"/>
</dbReference>
<dbReference type="InterPro" id="IPR025689">
    <property type="entry name" value="Spore_YtrH"/>
</dbReference>
<dbReference type="Pfam" id="PF14034">
    <property type="entry name" value="Spore_YtrH"/>
    <property type="match status" value="1"/>
</dbReference>
<dbReference type="EMBL" id="CP151651">
    <property type="protein sequence ID" value="WZP06688.1"/>
    <property type="molecule type" value="Genomic_DNA"/>
</dbReference>
<keyword evidence="1" id="KW-0472">Membrane</keyword>
<evidence type="ECO:0000313" key="3">
    <source>
        <dbReference type="Proteomes" id="UP001472074"/>
    </source>
</evidence>